<dbReference type="PANTHER" id="PTHR33914:SF2">
    <property type="entry name" value="OS02G0582100 PROTEIN"/>
    <property type="match status" value="1"/>
</dbReference>
<protein>
    <submittedName>
        <fullName evidence="2">Uncharacterized protein</fullName>
    </submittedName>
</protein>
<comment type="caution">
    <text evidence="2">The sequence shown here is derived from an EMBL/GenBank/DDBJ whole genome shotgun (WGS) entry which is preliminary data.</text>
</comment>
<evidence type="ECO:0000256" key="1">
    <source>
        <dbReference type="SAM" id="MobiDB-lite"/>
    </source>
</evidence>
<dbReference type="InterPro" id="IPR040378">
    <property type="entry name" value="BASL"/>
</dbReference>
<gene>
    <name evidence="2" type="ORF">Cgig2_011723</name>
</gene>
<sequence>MTCFSQWYATVKSDGKLKWRISLTCCIRVARIQAYVKLMSSDSKIPADANGEEVVYTKDTELFTDKTVTKCELPKSMVWYKDDVYNSLKDIGVDEGMLTLEKVWIKSRDSQGTEDVPAFLDDLSLVNEHQGLLVIEGLKFRSGNHFEKDNFIQESKSDSEVLGRQQSTRQRGTDDLKNGVSCPM</sequence>
<dbReference type="PANTHER" id="PTHR33914">
    <property type="entry name" value="18S PRE-RIBOSOMAL ASSEMBLY PROTEIN GAR2-LIKE PROTEIN"/>
    <property type="match status" value="1"/>
</dbReference>
<reference evidence="2" key="1">
    <citation type="submission" date="2022-04" db="EMBL/GenBank/DDBJ databases">
        <title>Carnegiea gigantea Genome sequencing and assembly v2.</title>
        <authorList>
            <person name="Copetti D."/>
            <person name="Sanderson M.J."/>
            <person name="Burquez A."/>
            <person name="Wojciechowski M.F."/>
        </authorList>
    </citation>
    <scope>NUCLEOTIDE SEQUENCE</scope>
    <source>
        <strain evidence="2">SGP5-SGP5p</strain>
        <tissue evidence="2">Aerial part</tissue>
    </source>
</reference>
<dbReference type="OrthoDB" id="1911032at2759"/>
<keyword evidence="3" id="KW-1185">Reference proteome</keyword>
<evidence type="ECO:0000313" key="2">
    <source>
        <dbReference type="EMBL" id="KAJ8444761.1"/>
    </source>
</evidence>
<feature type="region of interest" description="Disordered" evidence="1">
    <location>
        <begin position="157"/>
        <end position="184"/>
    </location>
</feature>
<organism evidence="2 3">
    <name type="scientific">Carnegiea gigantea</name>
    <dbReference type="NCBI Taxonomy" id="171969"/>
    <lineage>
        <taxon>Eukaryota</taxon>
        <taxon>Viridiplantae</taxon>
        <taxon>Streptophyta</taxon>
        <taxon>Embryophyta</taxon>
        <taxon>Tracheophyta</taxon>
        <taxon>Spermatophyta</taxon>
        <taxon>Magnoliopsida</taxon>
        <taxon>eudicotyledons</taxon>
        <taxon>Gunneridae</taxon>
        <taxon>Pentapetalae</taxon>
        <taxon>Caryophyllales</taxon>
        <taxon>Cactineae</taxon>
        <taxon>Cactaceae</taxon>
        <taxon>Cactoideae</taxon>
        <taxon>Echinocereeae</taxon>
        <taxon>Carnegiea</taxon>
    </lineage>
</organism>
<dbReference type="EMBL" id="JAKOGI010000089">
    <property type="protein sequence ID" value="KAJ8444761.1"/>
    <property type="molecule type" value="Genomic_DNA"/>
</dbReference>
<name>A0A9Q1KI19_9CARY</name>
<dbReference type="GO" id="GO:0009786">
    <property type="term" value="P:regulation of asymmetric cell division"/>
    <property type="evidence" value="ECO:0007669"/>
    <property type="project" value="InterPro"/>
</dbReference>
<evidence type="ECO:0000313" key="3">
    <source>
        <dbReference type="Proteomes" id="UP001153076"/>
    </source>
</evidence>
<proteinExistence type="predicted"/>
<accession>A0A9Q1KI19</accession>
<dbReference type="AlphaFoldDB" id="A0A9Q1KI19"/>
<dbReference type="Proteomes" id="UP001153076">
    <property type="component" value="Unassembled WGS sequence"/>
</dbReference>